<accession>A0A174A7A5</accession>
<name>A0A174A7A5_9ACTN</name>
<dbReference type="RefSeq" id="WP_055285874.1">
    <property type="nucleotide sequence ID" value="NZ_CYYP01000005.1"/>
</dbReference>
<dbReference type="Proteomes" id="UP000095468">
    <property type="component" value="Unassembled WGS sequence"/>
</dbReference>
<dbReference type="InterPro" id="IPR003615">
    <property type="entry name" value="HNH_nuc"/>
</dbReference>
<dbReference type="Pfam" id="PF13391">
    <property type="entry name" value="HNH_2"/>
    <property type="match status" value="1"/>
</dbReference>
<feature type="domain" description="HNH nuclease" evidence="1">
    <location>
        <begin position="247"/>
        <end position="296"/>
    </location>
</feature>
<gene>
    <name evidence="2" type="ORF">ERS852381_00720</name>
</gene>
<protein>
    <recommendedName>
        <fullName evidence="1">HNH nuclease domain-containing protein</fullName>
    </recommendedName>
</protein>
<sequence>MNDIDLAVPLMDGPSYDRACSLVPSEYVEAWEWFLGEEQRGGVWTSLPHHTKEDSPQYQYRLRIGSDFFPVTRDSGIFWPGQDRVKQDPNKIFALSVHNSKKSFYTDVPPLYLDDGTWVIKYSVQAPGTVGFRDQNYNRKMLNCMECGVPVGVIFATEVGYKVLGLAFVERFEPENGWFILHGPVHKGGPDPRFAPDMSYLKHMPVDIEFAGQGTTDDEKVRYALRRERLGQQWFRKQLVAAYDGRCAVSDCGVSEALEAAHIENYSGPKSQVASNGILLRRDLHALFDAHLISFEPVCGEYRLCGSYLLDKTDYASFAGTTLRQPNERQWRPNTVFLEAHRIEFDRSEKKREKAGLLPY</sequence>
<evidence type="ECO:0000259" key="1">
    <source>
        <dbReference type="Pfam" id="PF13391"/>
    </source>
</evidence>
<reference evidence="2 3" key="1">
    <citation type="submission" date="2015-09" db="EMBL/GenBank/DDBJ databases">
        <authorList>
            <consortium name="Pathogen Informatics"/>
        </authorList>
    </citation>
    <scope>NUCLEOTIDE SEQUENCE [LARGE SCALE GENOMIC DNA]</scope>
    <source>
        <strain evidence="2 3">2789STDY5608823</strain>
    </source>
</reference>
<evidence type="ECO:0000313" key="2">
    <source>
        <dbReference type="EMBL" id="CUN83386.1"/>
    </source>
</evidence>
<dbReference type="AlphaFoldDB" id="A0A174A7A5"/>
<dbReference type="EMBL" id="CYYP01000005">
    <property type="protein sequence ID" value="CUN83386.1"/>
    <property type="molecule type" value="Genomic_DNA"/>
</dbReference>
<proteinExistence type="predicted"/>
<evidence type="ECO:0000313" key="3">
    <source>
        <dbReference type="Proteomes" id="UP000095468"/>
    </source>
</evidence>
<organism evidence="2 3">
    <name type="scientific">Collinsella aerofaciens</name>
    <dbReference type="NCBI Taxonomy" id="74426"/>
    <lineage>
        <taxon>Bacteria</taxon>
        <taxon>Bacillati</taxon>
        <taxon>Actinomycetota</taxon>
        <taxon>Coriobacteriia</taxon>
        <taxon>Coriobacteriales</taxon>
        <taxon>Coriobacteriaceae</taxon>
        <taxon>Collinsella</taxon>
    </lineage>
</organism>